<sequence>MDDIGDRVFYWLTDETNLTMLLFGLATLLGLSSLVLFFVSGEQSASRLEFSLLVAAMGVLFYLSLRNSGF</sequence>
<gene>
    <name evidence="2" type="ORF">SAMN05421858_1183</name>
</gene>
<evidence type="ECO:0000313" key="3">
    <source>
        <dbReference type="Proteomes" id="UP000186914"/>
    </source>
</evidence>
<keyword evidence="1" id="KW-0812">Transmembrane</keyword>
<protein>
    <submittedName>
        <fullName evidence="2">Uncharacterized protein</fullName>
    </submittedName>
</protein>
<keyword evidence="1" id="KW-0472">Membrane</keyword>
<dbReference type="RefSeq" id="WP_076428802.1">
    <property type="nucleotide sequence ID" value="NZ_FTNO01000001.1"/>
</dbReference>
<reference evidence="3" key="1">
    <citation type="submission" date="2017-01" db="EMBL/GenBank/DDBJ databases">
        <authorList>
            <person name="Varghese N."/>
            <person name="Submissions S."/>
        </authorList>
    </citation>
    <scope>NUCLEOTIDE SEQUENCE [LARGE SCALE GENOMIC DNA]</scope>
    <source>
        <strain evidence="3">CGMCC 1.7737</strain>
    </source>
</reference>
<dbReference type="Proteomes" id="UP000186914">
    <property type="component" value="Unassembled WGS sequence"/>
</dbReference>
<accession>A0A1N6XLJ4</accession>
<evidence type="ECO:0000256" key="1">
    <source>
        <dbReference type="SAM" id="Phobius"/>
    </source>
</evidence>
<feature type="transmembrane region" description="Helical" evidence="1">
    <location>
        <begin position="20"/>
        <end position="41"/>
    </location>
</feature>
<dbReference type="EMBL" id="FTNO01000001">
    <property type="protein sequence ID" value="SIR03218.1"/>
    <property type="molecule type" value="Genomic_DNA"/>
</dbReference>
<organism evidence="2 3">
    <name type="scientific">Haladaptatus litoreus</name>
    <dbReference type="NCBI Taxonomy" id="553468"/>
    <lineage>
        <taxon>Archaea</taxon>
        <taxon>Methanobacteriati</taxon>
        <taxon>Methanobacteriota</taxon>
        <taxon>Stenosarchaea group</taxon>
        <taxon>Halobacteria</taxon>
        <taxon>Halobacteriales</taxon>
        <taxon>Haladaptataceae</taxon>
        <taxon>Haladaptatus</taxon>
    </lineage>
</organism>
<feature type="transmembrane region" description="Helical" evidence="1">
    <location>
        <begin position="48"/>
        <end position="65"/>
    </location>
</feature>
<keyword evidence="1" id="KW-1133">Transmembrane helix</keyword>
<dbReference type="AlphaFoldDB" id="A0A1N6XLJ4"/>
<proteinExistence type="predicted"/>
<keyword evidence="3" id="KW-1185">Reference proteome</keyword>
<name>A0A1N6XLJ4_9EURY</name>
<evidence type="ECO:0000313" key="2">
    <source>
        <dbReference type="EMBL" id="SIR03218.1"/>
    </source>
</evidence>